<protein>
    <submittedName>
        <fullName evidence="1">Uncharacterized protein</fullName>
    </submittedName>
</protein>
<dbReference type="AlphaFoldDB" id="A0A1B6FGE9"/>
<gene>
    <name evidence="1" type="ORF">g.49128</name>
</gene>
<proteinExistence type="predicted"/>
<feature type="non-terminal residue" evidence="1">
    <location>
        <position position="1"/>
    </location>
</feature>
<dbReference type="EMBL" id="GECZ01020502">
    <property type="protein sequence ID" value="JAS49267.1"/>
    <property type="molecule type" value="Transcribed_RNA"/>
</dbReference>
<reference evidence="1" key="1">
    <citation type="submission" date="2015-11" db="EMBL/GenBank/DDBJ databases">
        <title>De novo transcriptome assembly of four potential Pierce s Disease insect vectors from Arizona vineyards.</title>
        <authorList>
            <person name="Tassone E.E."/>
        </authorList>
    </citation>
    <scope>NUCLEOTIDE SEQUENCE</scope>
</reference>
<evidence type="ECO:0000313" key="1">
    <source>
        <dbReference type="EMBL" id="JAS49267.1"/>
    </source>
</evidence>
<organism evidence="1">
    <name type="scientific">Cuerna arida</name>
    <dbReference type="NCBI Taxonomy" id="1464854"/>
    <lineage>
        <taxon>Eukaryota</taxon>
        <taxon>Metazoa</taxon>
        <taxon>Ecdysozoa</taxon>
        <taxon>Arthropoda</taxon>
        <taxon>Hexapoda</taxon>
        <taxon>Insecta</taxon>
        <taxon>Pterygota</taxon>
        <taxon>Neoptera</taxon>
        <taxon>Paraneoptera</taxon>
        <taxon>Hemiptera</taxon>
        <taxon>Auchenorrhyncha</taxon>
        <taxon>Membracoidea</taxon>
        <taxon>Cicadellidae</taxon>
        <taxon>Cicadellinae</taxon>
        <taxon>Proconiini</taxon>
        <taxon>Cuerna</taxon>
    </lineage>
</organism>
<feature type="non-terminal residue" evidence="1">
    <location>
        <position position="121"/>
    </location>
</feature>
<accession>A0A1B6FGE9</accession>
<name>A0A1B6FGE9_9HEMI</name>
<sequence length="121" mass="14437">NEPHLFNCPGKRPVFLARNYRGTKRKLQSESGDKDNSVEDMNDNDPMVILQRSNFDFSDDCSFNVNAFKIGFLSHKELFVYKKESLRLSKMTHKNVTLRVNDKFRRWHKKWLDRNVNDSQR</sequence>